<comment type="subcellular location">
    <subcellularLocation>
        <location evidence="1">Secreted</location>
    </subcellularLocation>
</comment>
<evidence type="ECO:0000256" key="8">
    <source>
        <dbReference type="PROSITE-ProRule" id="PRU00206"/>
    </source>
</evidence>
<feature type="transmembrane region" description="Helical" evidence="10">
    <location>
        <begin position="274"/>
        <end position="294"/>
    </location>
</feature>
<keyword evidence="10" id="KW-1133">Transmembrane helix</keyword>
<reference evidence="14" key="1">
    <citation type="submission" date="2025-08" db="UniProtKB">
        <authorList>
            <consortium name="RefSeq"/>
        </authorList>
    </citation>
    <scope>IDENTIFICATION</scope>
    <source>
        <tissue evidence="14">Sperm</tissue>
    </source>
</reference>
<dbReference type="InterPro" id="IPR011029">
    <property type="entry name" value="DEATH-like_dom_sf"/>
</dbReference>
<keyword evidence="4" id="KW-0732">Signal</keyword>
<dbReference type="GO" id="GO:0005576">
    <property type="term" value="C:extracellular region"/>
    <property type="evidence" value="ECO:0007669"/>
    <property type="project" value="UniProtKB-SubCell"/>
</dbReference>
<gene>
    <name evidence="14" type="primary">LOC116942642</name>
</gene>
<dbReference type="AlphaFoldDB" id="A0AAJ7T5T1"/>
<evidence type="ECO:0000313" key="14">
    <source>
        <dbReference type="RefSeq" id="XP_032810693.1"/>
    </source>
</evidence>
<evidence type="ECO:0000256" key="5">
    <source>
        <dbReference type="ARBA" id="ARBA00022737"/>
    </source>
</evidence>
<dbReference type="PANTHER" id="PTHR23097">
    <property type="entry name" value="TUMOR NECROSIS FACTOR RECEPTOR SUPERFAMILY MEMBER"/>
    <property type="match status" value="1"/>
</dbReference>
<feature type="domain" description="TNFR-Cys" evidence="12">
    <location>
        <begin position="96"/>
        <end position="138"/>
    </location>
</feature>
<evidence type="ECO:0000256" key="10">
    <source>
        <dbReference type="SAM" id="Phobius"/>
    </source>
</evidence>
<keyword evidence="10" id="KW-0472">Membrane</keyword>
<keyword evidence="13" id="KW-1185">Reference proteome</keyword>
<dbReference type="InterPro" id="IPR000488">
    <property type="entry name" value="Death_dom"/>
</dbReference>
<keyword evidence="6 8" id="KW-1015">Disulfide bond</keyword>
<feature type="repeat" description="TNFR-Cys" evidence="8">
    <location>
        <begin position="96"/>
        <end position="138"/>
    </location>
</feature>
<dbReference type="SMART" id="SM00208">
    <property type="entry name" value="TNFR"/>
    <property type="match status" value="2"/>
</dbReference>
<dbReference type="GO" id="GO:0006915">
    <property type="term" value="P:apoptotic process"/>
    <property type="evidence" value="ECO:0007669"/>
    <property type="project" value="UniProtKB-KW"/>
</dbReference>
<evidence type="ECO:0000256" key="3">
    <source>
        <dbReference type="ARBA" id="ARBA00022703"/>
    </source>
</evidence>
<feature type="region of interest" description="Disordered" evidence="9">
    <location>
        <begin position="216"/>
        <end position="236"/>
    </location>
</feature>
<evidence type="ECO:0000256" key="4">
    <source>
        <dbReference type="ARBA" id="ARBA00022729"/>
    </source>
</evidence>
<organism evidence="13 14">
    <name type="scientific">Petromyzon marinus</name>
    <name type="common">Sea lamprey</name>
    <dbReference type="NCBI Taxonomy" id="7757"/>
    <lineage>
        <taxon>Eukaryota</taxon>
        <taxon>Metazoa</taxon>
        <taxon>Chordata</taxon>
        <taxon>Craniata</taxon>
        <taxon>Vertebrata</taxon>
        <taxon>Cyclostomata</taxon>
        <taxon>Hyperoartia</taxon>
        <taxon>Petromyzontiformes</taxon>
        <taxon>Petromyzontidae</taxon>
        <taxon>Petromyzon</taxon>
    </lineage>
</organism>
<dbReference type="KEGG" id="pmrn:116942642"/>
<dbReference type="InterPro" id="IPR001368">
    <property type="entry name" value="TNFR/NGFR_Cys_rich_reg"/>
</dbReference>
<evidence type="ECO:0000256" key="9">
    <source>
        <dbReference type="SAM" id="MobiDB-lite"/>
    </source>
</evidence>
<dbReference type="RefSeq" id="XP_032810693.1">
    <property type="nucleotide sequence ID" value="XM_032954802.1"/>
</dbReference>
<name>A0AAJ7T5T1_PETMA</name>
<evidence type="ECO:0000256" key="7">
    <source>
        <dbReference type="ARBA" id="ARBA00023180"/>
    </source>
</evidence>
<evidence type="ECO:0000256" key="1">
    <source>
        <dbReference type="ARBA" id="ARBA00004613"/>
    </source>
</evidence>
<keyword evidence="2" id="KW-0964">Secreted</keyword>
<keyword evidence="5" id="KW-0677">Repeat</keyword>
<keyword evidence="3" id="KW-0053">Apoptosis</keyword>
<dbReference type="Gene3D" id="1.10.533.10">
    <property type="entry name" value="Death Domain, Fas"/>
    <property type="match status" value="1"/>
</dbReference>
<accession>A0AAJ7T5T1</accession>
<evidence type="ECO:0000259" key="11">
    <source>
        <dbReference type="PROSITE" id="PS50017"/>
    </source>
</evidence>
<sequence length="410" mass="45254">MNSLSFGFLCVETRPGHHFQMAGVVLCLLAIIWHSDVFQALPLGHLDDRHQPVRSNYYMWYDNLTGRPIPCWSCTAGAYVTLHCKEGAPESTECAACPEGTYTDMPNGLESCLLCATCHNFNHHYMEAPCKPYSNTLCRCQGRMYKDGDVCVHCDSGYERRESVDGEHCRKCPTGSFSFPSRGQDTCQSHTNCSALGQTLESAGTHYSDATCAPVPTTAPPVNTPPKDMGTTSGPHSRATDVVTISSVFPAIQHSSLSADEPTKPSDTGYTSQVNVIIALVTVILVIILACLVLHYSKSIRRRIVTATLSREEKDIFLQLSDRLGLQWQRLARSLGSITEVDIETISTNHKSLPEKTYMVLLKWKQNSGKSATLRELARALDSMDRRDLVELISSKIPNEMSMGSRAVLL</sequence>
<dbReference type="PROSITE" id="PS50017">
    <property type="entry name" value="DEATH_DOMAIN"/>
    <property type="match status" value="1"/>
</dbReference>
<dbReference type="PANTHER" id="PTHR23097:SF116">
    <property type="entry name" value="TUMOR NECROSIS FACTOR RECEPTOR SUPERFAMILY MEMBER 6B"/>
    <property type="match status" value="1"/>
</dbReference>
<dbReference type="Gene3D" id="2.10.50.10">
    <property type="entry name" value="Tumor Necrosis Factor Receptor, subunit A, domain 2"/>
    <property type="match status" value="2"/>
</dbReference>
<comment type="caution">
    <text evidence="8">Lacks conserved residue(s) required for the propagation of feature annotation.</text>
</comment>
<keyword evidence="10" id="KW-0812">Transmembrane</keyword>
<dbReference type="Pfam" id="PF00531">
    <property type="entry name" value="Death"/>
    <property type="match status" value="1"/>
</dbReference>
<dbReference type="Proteomes" id="UP001318040">
    <property type="component" value="Chromosome 15"/>
</dbReference>
<dbReference type="GO" id="GO:0007165">
    <property type="term" value="P:signal transduction"/>
    <property type="evidence" value="ECO:0007669"/>
    <property type="project" value="InterPro"/>
</dbReference>
<evidence type="ECO:0000313" key="13">
    <source>
        <dbReference type="Proteomes" id="UP001318040"/>
    </source>
</evidence>
<evidence type="ECO:0000259" key="12">
    <source>
        <dbReference type="PROSITE" id="PS50050"/>
    </source>
</evidence>
<dbReference type="InterPro" id="IPR052459">
    <property type="entry name" value="TNFRSF_decoy_receptor"/>
</dbReference>
<dbReference type="PROSITE" id="PS50050">
    <property type="entry name" value="TNFR_NGFR_2"/>
    <property type="match status" value="1"/>
</dbReference>
<evidence type="ECO:0000256" key="6">
    <source>
        <dbReference type="ARBA" id="ARBA00023157"/>
    </source>
</evidence>
<protein>
    <submittedName>
        <fullName evidence="14">Tumor necrosis factor receptor superfamily member 21-like</fullName>
    </submittedName>
</protein>
<dbReference type="SMART" id="SM00005">
    <property type="entry name" value="DEATH"/>
    <property type="match status" value="1"/>
</dbReference>
<dbReference type="SUPFAM" id="SSF57586">
    <property type="entry name" value="TNF receptor-like"/>
    <property type="match status" value="2"/>
</dbReference>
<dbReference type="CDD" id="cd01670">
    <property type="entry name" value="Death"/>
    <property type="match status" value="1"/>
</dbReference>
<evidence type="ECO:0000256" key="2">
    <source>
        <dbReference type="ARBA" id="ARBA00022525"/>
    </source>
</evidence>
<feature type="disulfide bond" evidence="8">
    <location>
        <begin position="97"/>
        <end position="112"/>
    </location>
</feature>
<feature type="domain" description="Death" evidence="11">
    <location>
        <begin position="313"/>
        <end position="397"/>
    </location>
</feature>
<dbReference type="SUPFAM" id="SSF47986">
    <property type="entry name" value="DEATH domain"/>
    <property type="match status" value="1"/>
</dbReference>
<dbReference type="PROSITE" id="PS00652">
    <property type="entry name" value="TNFR_NGFR_1"/>
    <property type="match status" value="1"/>
</dbReference>
<dbReference type="Pfam" id="PF00020">
    <property type="entry name" value="TNFR_c6"/>
    <property type="match status" value="1"/>
</dbReference>
<proteinExistence type="predicted"/>
<keyword evidence="7" id="KW-0325">Glycoprotein</keyword>